<proteinExistence type="predicted"/>
<evidence type="ECO:0000313" key="3">
    <source>
        <dbReference type="Proteomes" id="UP000249577"/>
    </source>
</evidence>
<dbReference type="Proteomes" id="UP000249577">
    <property type="component" value="Unassembled WGS sequence"/>
</dbReference>
<feature type="chain" id="PRO_5015910902" description="Phytase-like domain-containing protein" evidence="1">
    <location>
        <begin position="24"/>
        <end position="398"/>
    </location>
</feature>
<sequence>MRIEMKAACAAALLVAWSPAAFAASLSGQPFPLDPTAPSDLVYMSAYDSGGGAFGVVLSESATTTSPPSAVYLQLFDAKGKRDGKKALVFQSAGLGLAGGVIPSGALPLSNGKTLVSYFDPRAAQSGFVSGMYAQAMSAKNKPSGKELTIAQTQPNQFAYGFLLPLSDGRGFAYWTASNGQTANDSKGKFVSTDGKLGPVDIDLSRKKSQFTGATPYLTGFIGQYATYAKDLSKASVYAQIFDADGKKTGKEATLEENGAFNDAVNTSAIGLEDGSIVVIRSVAFKKGAKLTAQLHDGNWNPVGKQKVLYNDLVEQHYVAHPLAGGDFILGVKVKDGTKDVALEYSRFRPSLKQSGASARIAGVKKPDFMWLLELENGNVFAAYASNGKQLTGQLIKP</sequence>
<organism evidence="2 3">
    <name type="scientific">Ancylobacter novellus</name>
    <name type="common">Thiobacillus novellus</name>
    <dbReference type="NCBI Taxonomy" id="921"/>
    <lineage>
        <taxon>Bacteria</taxon>
        <taxon>Pseudomonadati</taxon>
        <taxon>Pseudomonadota</taxon>
        <taxon>Alphaproteobacteria</taxon>
        <taxon>Hyphomicrobiales</taxon>
        <taxon>Xanthobacteraceae</taxon>
        <taxon>Ancylobacter</taxon>
    </lineage>
</organism>
<gene>
    <name evidence="2" type="ORF">DI565_06495</name>
</gene>
<evidence type="ECO:0008006" key="4">
    <source>
        <dbReference type="Google" id="ProtNLM"/>
    </source>
</evidence>
<accession>A0A2W5KLV4</accession>
<name>A0A2W5KLV4_ANCNO</name>
<evidence type="ECO:0000313" key="2">
    <source>
        <dbReference type="EMBL" id="PZQ17029.1"/>
    </source>
</evidence>
<reference evidence="2 3" key="1">
    <citation type="submission" date="2017-08" db="EMBL/GenBank/DDBJ databases">
        <title>Infants hospitalized years apart are colonized by the same room-sourced microbial strains.</title>
        <authorList>
            <person name="Brooks B."/>
            <person name="Olm M.R."/>
            <person name="Firek B.A."/>
            <person name="Baker R."/>
            <person name="Thomas B.C."/>
            <person name="Morowitz M.J."/>
            <person name="Banfield J.F."/>
        </authorList>
    </citation>
    <scope>NUCLEOTIDE SEQUENCE [LARGE SCALE GENOMIC DNA]</scope>
    <source>
        <strain evidence="2">S2_005_003_R2_43</strain>
    </source>
</reference>
<protein>
    <recommendedName>
        <fullName evidence="4">Phytase-like domain-containing protein</fullName>
    </recommendedName>
</protein>
<keyword evidence="1" id="KW-0732">Signal</keyword>
<dbReference type="AlphaFoldDB" id="A0A2W5KLV4"/>
<dbReference type="EMBL" id="QFPN01000003">
    <property type="protein sequence ID" value="PZQ17029.1"/>
    <property type="molecule type" value="Genomic_DNA"/>
</dbReference>
<feature type="signal peptide" evidence="1">
    <location>
        <begin position="1"/>
        <end position="23"/>
    </location>
</feature>
<comment type="caution">
    <text evidence="2">The sequence shown here is derived from an EMBL/GenBank/DDBJ whole genome shotgun (WGS) entry which is preliminary data.</text>
</comment>
<evidence type="ECO:0000256" key="1">
    <source>
        <dbReference type="SAM" id="SignalP"/>
    </source>
</evidence>